<proteinExistence type="predicted"/>
<keyword evidence="5" id="KW-1185">Reference proteome</keyword>
<dbReference type="InterPro" id="IPR029061">
    <property type="entry name" value="THDP-binding"/>
</dbReference>
<protein>
    <recommendedName>
        <fullName evidence="6">Thiamine pyrophosphate enzyme, C-terminal TPP binding domain</fullName>
    </recommendedName>
</protein>
<dbReference type="AlphaFoldDB" id="A0A9W5UMQ7"/>
<dbReference type="InterPro" id="IPR012001">
    <property type="entry name" value="Thiamin_PyroP_enz_TPP-bd_dom"/>
</dbReference>
<evidence type="ECO:0008006" key="6">
    <source>
        <dbReference type="Google" id="ProtNLM"/>
    </source>
</evidence>
<dbReference type="RefSeq" id="WP_093402767.1">
    <property type="nucleotide sequence ID" value="NZ_BOPD01000004.1"/>
</dbReference>
<evidence type="ECO:0000259" key="3">
    <source>
        <dbReference type="Pfam" id="PF02776"/>
    </source>
</evidence>
<gene>
    <name evidence="4" type="ORF">Vse01_04780</name>
</gene>
<evidence type="ECO:0000256" key="1">
    <source>
        <dbReference type="ARBA" id="ARBA00023052"/>
    </source>
</evidence>
<feature type="domain" description="Thiamine pyrophosphate enzyme TPP-binding" evidence="2">
    <location>
        <begin position="214"/>
        <end position="332"/>
    </location>
</feature>
<evidence type="ECO:0000313" key="4">
    <source>
        <dbReference type="EMBL" id="GIJ31330.1"/>
    </source>
</evidence>
<dbReference type="GO" id="GO:0030976">
    <property type="term" value="F:thiamine pyrophosphate binding"/>
    <property type="evidence" value="ECO:0007669"/>
    <property type="project" value="InterPro"/>
</dbReference>
<comment type="caution">
    <text evidence="4">The sequence shown here is derived from an EMBL/GenBank/DDBJ whole genome shotgun (WGS) entry which is preliminary data.</text>
</comment>
<dbReference type="EMBL" id="BOPD01000004">
    <property type="protein sequence ID" value="GIJ31330.1"/>
    <property type="molecule type" value="Genomic_DNA"/>
</dbReference>
<organism evidence="4 5">
    <name type="scientific">Micromonospora sediminimaris</name>
    <dbReference type="NCBI Taxonomy" id="547162"/>
    <lineage>
        <taxon>Bacteria</taxon>
        <taxon>Bacillati</taxon>
        <taxon>Actinomycetota</taxon>
        <taxon>Actinomycetes</taxon>
        <taxon>Micromonosporales</taxon>
        <taxon>Micromonosporaceae</taxon>
        <taxon>Micromonospora</taxon>
    </lineage>
</organism>
<dbReference type="GO" id="GO:0003824">
    <property type="term" value="F:catalytic activity"/>
    <property type="evidence" value="ECO:0007669"/>
    <property type="project" value="InterPro"/>
</dbReference>
<dbReference type="Gene3D" id="3.40.50.970">
    <property type="match status" value="2"/>
</dbReference>
<dbReference type="GO" id="GO:0000287">
    <property type="term" value="F:magnesium ion binding"/>
    <property type="evidence" value="ECO:0007669"/>
    <property type="project" value="UniProtKB-ARBA"/>
</dbReference>
<dbReference type="Proteomes" id="UP000607311">
    <property type="component" value="Unassembled WGS sequence"/>
</dbReference>
<name>A0A9W5UMQ7_9ACTN</name>
<feature type="domain" description="Thiamine pyrophosphate enzyme N-terminal TPP-binding" evidence="3">
    <location>
        <begin position="6"/>
        <end position="104"/>
    </location>
</feature>
<dbReference type="InterPro" id="IPR011766">
    <property type="entry name" value="TPP_enzyme_TPP-bd"/>
</dbReference>
<evidence type="ECO:0000259" key="2">
    <source>
        <dbReference type="Pfam" id="PF02775"/>
    </source>
</evidence>
<dbReference type="SUPFAM" id="SSF52518">
    <property type="entry name" value="Thiamin diphosphate-binding fold (THDP-binding)"/>
    <property type="match status" value="2"/>
</dbReference>
<dbReference type="InterPro" id="IPR047211">
    <property type="entry name" value="POXB-like"/>
</dbReference>
<dbReference type="Pfam" id="PF02776">
    <property type="entry name" value="TPP_enzyme_N"/>
    <property type="match status" value="1"/>
</dbReference>
<evidence type="ECO:0000313" key="5">
    <source>
        <dbReference type="Proteomes" id="UP000607311"/>
    </source>
</evidence>
<reference evidence="4" key="1">
    <citation type="submission" date="2021-01" db="EMBL/GenBank/DDBJ databases">
        <title>Whole genome shotgun sequence of Verrucosispora sediminis NBRC 107745.</title>
        <authorList>
            <person name="Komaki H."/>
            <person name="Tamura T."/>
        </authorList>
    </citation>
    <scope>NUCLEOTIDE SEQUENCE</scope>
    <source>
        <strain evidence="4">NBRC 107745</strain>
    </source>
</reference>
<dbReference type="PANTHER" id="PTHR42981">
    <property type="entry name" value="PYRUVATE DEHYDROGENASE [UBIQUINONE]"/>
    <property type="match status" value="1"/>
</dbReference>
<sequence>MPDPSVADAVVDRLLAGRIPRVFGHPEEAATALVEALDAAGGDPEFVPVRNAECAAVMAAGHARFTGGPGVCLAAGGVAAAGLLAGLDAARGAGLPVLAVVAEPGPVPDDEVGLTTRLLAEVCHGVRYAADPVRVPELVDEALRVASHVRRPVGLVLPPPSPVGGVQAASPRAATDGRWILDELSARLPPDGAVIVDGTLPAVHLKTTAHVVVGPAGPSGGALPYAVAAKLADPDRPVIALVTDEGMRSQGLGELVTVSRWRSVWPDPRLVVLVFNERSGHLRLGDRPMTDDVPYAGWARLLGLHGVRVDRPELVGVAWDEALTADRPCVLEMVTDALPPGPWNRQGWDNIGHVAAPGDGETARSPMLLGGNGAPAMAGGRCWGEGARSPD</sequence>
<keyword evidence="1" id="KW-0786">Thiamine pyrophosphate</keyword>
<dbReference type="OrthoDB" id="3384763at2"/>
<dbReference type="Pfam" id="PF02775">
    <property type="entry name" value="TPP_enzyme_C"/>
    <property type="match status" value="1"/>
</dbReference>
<dbReference type="PANTHER" id="PTHR42981:SF2">
    <property type="entry name" value="PYRUVATE DEHYDROGENASE [UBIQUINONE]"/>
    <property type="match status" value="1"/>
</dbReference>
<accession>A0A9W5UMQ7</accession>